<feature type="chain" id="PRO_5047077395" evidence="1">
    <location>
        <begin position="26"/>
        <end position="64"/>
    </location>
</feature>
<evidence type="ECO:0000313" key="2">
    <source>
        <dbReference type="EMBL" id="WIV59243.1"/>
    </source>
</evidence>
<dbReference type="RefSeq" id="WP_285456749.1">
    <property type="nucleotide sequence ID" value="NZ_CP127173.1"/>
</dbReference>
<sequence>MREITTAIAAGVLIAAVAGCSSPSAAPPRLSPSIPAIPWTWLPSVRLGVTGGDLLQQRWAVAQW</sequence>
<gene>
    <name evidence="2" type="ORF">QP939_11735</name>
</gene>
<dbReference type="Proteomes" id="UP001227101">
    <property type="component" value="Chromosome"/>
</dbReference>
<keyword evidence="1" id="KW-0732">Signal</keyword>
<evidence type="ECO:0000256" key="1">
    <source>
        <dbReference type="SAM" id="SignalP"/>
    </source>
</evidence>
<name>A0ABY8XUB2_9PSEU</name>
<keyword evidence="3" id="KW-1185">Reference proteome</keyword>
<dbReference type="EMBL" id="CP127173">
    <property type="protein sequence ID" value="WIV59243.1"/>
    <property type="molecule type" value="Genomic_DNA"/>
</dbReference>
<accession>A0ABY8XUB2</accession>
<proteinExistence type="predicted"/>
<protein>
    <submittedName>
        <fullName evidence="2">Uncharacterized protein</fullName>
    </submittedName>
</protein>
<evidence type="ECO:0000313" key="3">
    <source>
        <dbReference type="Proteomes" id="UP001227101"/>
    </source>
</evidence>
<reference evidence="2 3" key="1">
    <citation type="submission" date="2023-06" db="EMBL/GenBank/DDBJ databases">
        <authorList>
            <person name="Oyuntsetseg B."/>
            <person name="Kim S.B."/>
        </authorList>
    </citation>
    <scope>NUCLEOTIDE SEQUENCE [LARGE SCALE GENOMIC DNA]</scope>
    <source>
        <strain evidence="2 3">2-2</strain>
    </source>
</reference>
<feature type="signal peptide" evidence="1">
    <location>
        <begin position="1"/>
        <end position="25"/>
    </location>
</feature>
<dbReference type="PROSITE" id="PS51257">
    <property type="entry name" value="PROKAR_LIPOPROTEIN"/>
    <property type="match status" value="1"/>
</dbReference>
<organism evidence="2 3">
    <name type="scientific">Amycolatopsis nalaikhensis</name>
    <dbReference type="NCBI Taxonomy" id="715472"/>
    <lineage>
        <taxon>Bacteria</taxon>
        <taxon>Bacillati</taxon>
        <taxon>Actinomycetota</taxon>
        <taxon>Actinomycetes</taxon>
        <taxon>Pseudonocardiales</taxon>
        <taxon>Pseudonocardiaceae</taxon>
        <taxon>Amycolatopsis</taxon>
    </lineage>
</organism>